<dbReference type="InterPro" id="IPR050336">
    <property type="entry name" value="Chromosome_partition/occlusion"/>
</dbReference>
<keyword evidence="4" id="KW-1185">Reference proteome</keyword>
<evidence type="ECO:0000259" key="2">
    <source>
        <dbReference type="SMART" id="SM00470"/>
    </source>
</evidence>
<dbReference type="NCBIfam" id="TIGR00180">
    <property type="entry name" value="parB_part"/>
    <property type="match status" value="1"/>
</dbReference>
<comment type="caution">
    <text evidence="3">The sequence shown here is derived from an EMBL/GenBank/DDBJ whole genome shotgun (WGS) entry which is preliminary data.</text>
</comment>
<dbReference type="SUPFAM" id="SSF109709">
    <property type="entry name" value="KorB DNA-binding domain-like"/>
    <property type="match status" value="1"/>
</dbReference>
<evidence type="ECO:0000313" key="4">
    <source>
        <dbReference type="Proteomes" id="UP001438292"/>
    </source>
</evidence>
<dbReference type="InterPro" id="IPR003115">
    <property type="entry name" value="ParB_N"/>
</dbReference>
<evidence type="ECO:0000313" key="3">
    <source>
        <dbReference type="EMBL" id="MEO3956573.1"/>
    </source>
</evidence>
<reference evidence="3 4" key="1">
    <citation type="submission" date="2024-05" db="EMBL/GenBank/DDBJ databases">
        <authorList>
            <person name="De Oliveira J.P."/>
            <person name="Noriler S.A."/>
            <person name="De Oliveira A.G."/>
            <person name="Sipoli D.S."/>
        </authorList>
    </citation>
    <scope>NUCLEOTIDE SEQUENCE [LARGE SCALE GENOMIC DNA]</scope>
    <source>
        <strain evidence="3 4">LABIM186</strain>
    </source>
</reference>
<dbReference type="EMBL" id="JBDQQU010000060">
    <property type="protein sequence ID" value="MEO3956573.1"/>
    <property type="molecule type" value="Genomic_DNA"/>
</dbReference>
<feature type="domain" description="ParB-like N-terminal" evidence="2">
    <location>
        <begin position="36"/>
        <end position="125"/>
    </location>
</feature>
<dbReference type="SMART" id="SM00470">
    <property type="entry name" value="ParB"/>
    <property type="match status" value="1"/>
</dbReference>
<dbReference type="Gene3D" id="1.10.10.2830">
    <property type="match status" value="1"/>
</dbReference>
<proteinExistence type="inferred from homology"/>
<dbReference type="Pfam" id="PF02195">
    <property type="entry name" value="ParB_N"/>
    <property type="match status" value="1"/>
</dbReference>
<protein>
    <submittedName>
        <fullName evidence="3">ParB/RepB/Spo0J family partition protein</fullName>
    </submittedName>
</protein>
<dbReference type="InterPro" id="IPR036086">
    <property type="entry name" value="ParB/Sulfiredoxin_sf"/>
</dbReference>
<dbReference type="PANTHER" id="PTHR33375">
    <property type="entry name" value="CHROMOSOME-PARTITIONING PROTEIN PARB-RELATED"/>
    <property type="match status" value="1"/>
</dbReference>
<dbReference type="Proteomes" id="UP001438292">
    <property type="component" value="Unassembled WGS sequence"/>
</dbReference>
<dbReference type="InterPro" id="IPR004437">
    <property type="entry name" value="ParB/RepB/Spo0J"/>
</dbReference>
<dbReference type="SUPFAM" id="SSF110849">
    <property type="entry name" value="ParB/Sulfiredoxin"/>
    <property type="match status" value="1"/>
</dbReference>
<comment type="similarity">
    <text evidence="1">Belongs to the ParB family.</text>
</comment>
<organism evidence="3 4">
    <name type="scientific">Chromobacterium piscinae</name>
    <dbReference type="NCBI Taxonomy" id="686831"/>
    <lineage>
        <taxon>Bacteria</taxon>
        <taxon>Pseudomonadati</taxon>
        <taxon>Pseudomonadota</taxon>
        <taxon>Betaproteobacteria</taxon>
        <taxon>Neisseriales</taxon>
        <taxon>Chromobacteriaceae</taxon>
        <taxon>Chromobacterium</taxon>
    </lineage>
</organism>
<sequence length="301" mass="34173">MAKNLKAILAKKLAENNLRHRESPQETEFDEGRQHVRLDLGLIDPNPYQPRRSFPQQELNALASSIAEAGLLQPVTVRKYDGRYQLIAGERRLRAHELLGKTSIEAIVVPSEDADLAVFALAENIDRQDLADYEIGLALRRIENLFPSKKKLAESLGLNREDMYRYFAFEALPERLRAKLDLDPRLLSRSAASELKRLLEQTPASPELDIALDLAWSLLEQGSLEQGKMAGFINRQLQQQDVSRPLPSQRQAWKLARAGQQVGSMSRDDKHVMLKLKAGVLNDEEIVQLEQFVRQLLSHEV</sequence>
<gene>
    <name evidence="3" type="ORF">ABH309_19210</name>
</gene>
<evidence type="ECO:0000256" key="1">
    <source>
        <dbReference type="ARBA" id="ARBA00006295"/>
    </source>
</evidence>
<accession>A0ABV0H935</accession>
<dbReference type="RefSeq" id="WP_346196438.1">
    <property type="nucleotide sequence ID" value="NZ_JBDJHV010000097.1"/>
</dbReference>
<dbReference type="CDD" id="cd16393">
    <property type="entry name" value="SPO0J_N"/>
    <property type="match status" value="1"/>
</dbReference>
<dbReference type="Gene3D" id="3.90.1530.30">
    <property type="match status" value="1"/>
</dbReference>
<name>A0ABV0H935_9NEIS</name>
<dbReference type="PANTHER" id="PTHR33375:SF1">
    <property type="entry name" value="CHROMOSOME-PARTITIONING PROTEIN PARB-RELATED"/>
    <property type="match status" value="1"/>
</dbReference>